<dbReference type="InterPro" id="IPR001810">
    <property type="entry name" value="F-box_dom"/>
</dbReference>
<evidence type="ECO:0000259" key="1">
    <source>
        <dbReference type="Pfam" id="PF00646"/>
    </source>
</evidence>
<sequence>MNWSEFNLDLLEEIARRIKLYDDFVAFSLVCSLFRSAATKENFKFMSSHIPLLMLPSKGCSNSRGFFDLPEGTTRSILLPECDGKKCFSSKGWLITIDLDWNMSLLNPFSRVQVELPHMKTFENWEDLETRDMQVSFIGKCALSVNPSLEKIICQFYAIDHRGRIMVCDVEEDNSIVARQIANMPIELAICISISTISSAFVTMLKLLKDALHGADINAQVGAALCLAAALDAAPDPDAWRMMVRLEIVAL</sequence>
<dbReference type="InterPro" id="IPR005174">
    <property type="entry name" value="KIB1-4_b-propeller"/>
</dbReference>
<dbReference type="Proteomes" id="UP000827721">
    <property type="component" value="Unassembled WGS sequence"/>
</dbReference>
<dbReference type="EMBL" id="JAFEMO010000013">
    <property type="protein sequence ID" value="KAH7550289.1"/>
    <property type="molecule type" value="Genomic_DNA"/>
</dbReference>
<dbReference type="InterPro" id="IPR050942">
    <property type="entry name" value="F-box_BR-signaling"/>
</dbReference>
<evidence type="ECO:0000313" key="4">
    <source>
        <dbReference type="Proteomes" id="UP000827721"/>
    </source>
</evidence>
<dbReference type="PANTHER" id="PTHR44259:SF108">
    <property type="entry name" value="F-BOX PROTEIN SKIP23-LIKE"/>
    <property type="match status" value="1"/>
</dbReference>
<gene>
    <name evidence="3" type="ORF">JRO89_XS13G0165700</name>
</gene>
<dbReference type="Pfam" id="PF00646">
    <property type="entry name" value="F-box"/>
    <property type="match status" value="1"/>
</dbReference>
<organism evidence="3 4">
    <name type="scientific">Xanthoceras sorbifolium</name>
    <dbReference type="NCBI Taxonomy" id="99658"/>
    <lineage>
        <taxon>Eukaryota</taxon>
        <taxon>Viridiplantae</taxon>
        <taxon>Streptophyta</taxon>
        <taxon>Embryophyta</taxon>
        <taxon>Tracheophyta</taxon>
        <taxon>Spermatophyta</taxon>
        <taxon>Magnoliopsida</taxon>
        <taxon>eudicotyledons</taxon>
        <taxon>Gunneridae</taxon>
        <taxon>Pentapetalae</taxon>
        <taxon>rosids</taxon>
        <taxon>malvids</taxon>
        <taxon>Sapindales</taxon>
        <taxon>Sapindaceae</taxon>
        <taxon>Xanthoceroideae</taxon>
        <taxon>Xanthoceras</taxon>
    </lineage>
</organism>
<feature type="domain" description="KIB1-4 beta-propeller" evidence="2">
    <location>
        <begin position="66"/>
        <end position="149"/>
    </location>
</feature>
<proteinExistence type="predicted"/>
<evidence type="ECO:0008006" key="5">
    <source>
        <dbReference type="Google" id="ProtNLM"/>
    </source>
</evidence>
<keyword evidence="4" id="KW-1185">Reference proteome</keyword>
<comment type="caution">
    <text evidence="3">The sequence shown here is derived from an EMBL/GenBank/DDBJ whole genome shotgun (WGS) entry which is preliminary data.</text>
</comment>
<feature type="domain" description="F-box" evidence="1">
    <location>
        <begin position="3"/>
        <end position="45"/>
    </location>
</feature>
<dbReference type="Pfam" id="PF03478">
    <property type="entry name" value="Beta-prop_KIB1-4"/>
    <property type="match status" value="1"/>
</dbReference>
<evidence type="ECO:0000313" key="3">
    <source>
        <dbReference type="EMBL" id="KAH7550289.1"/>
    </source>
</evidence>
<dbReference type="PANTHER" id="PTHR44259">
    <property type="entry name" value="OS07G0183000 PROTEIN-RELATED"/>
    <property type="match status" value="1"/>
</dbReference>
<reference evidence="3 4" key="1">
    <citation type="submission" date="2021-02" db="EMBL/GenBank/DDBJ databases">
        <title>Plant Genome Project.</title>
        <authorList>
            <person name="Zhang R.-G."/>
        </authorList>
    </citation>
    <scope>NUCLEOTIDE SEQUENCE [LARGE SCALE GENOMIC DNA]</scope>
    <source>
        <tissue evidence="3">Leaves</tissue>
    </source>
</reference>
<evidence type="ECO:0000259" key="2">
    <source>
        <dbReference type="Pfam" id="PF03478"/>
    </source>
</evidence>
<accession>A0ABQ8H8P8</accession>
<protein>
    <recommendedName>
        <fullName evidence="5">F-box protein</fullName>
    </recommendedName>
</protein>
<name>A0ABQ8H8P8_9ROSI</name>